<proteinExistence type="predicted"/>
<reference evidence="2 3" key="1">
    <citation type="submission" date="2023-01" db="EMBL/GenBank/DDBJ databases">
        <title>Complete genome sequence of Marinomonas pontica strain 200518_36.</title>
        <authorList>
            <person name="Ueki S."/>
            <person name="Gajardo G."/>
            <person name="Maruyama F."/>
        </authorList>
    </citation>
    <scope>NUCLEOTIDE SEQUENCE [LARGE SCALE GENOMIC DNA]</scope>
    <source>
        <strain evidence="2 3">200518_36</strain>
    </source>
</reference>
<evidence type="ECO:0000256" key="1">
    <source>
        <dbReference type="SAM" id="MobiDB-lite"/>
    </source>
</evidence>
<dbReference type="Proteomes" id="UP001307608">
    <property type="component" value="Chromosome"/>
</dbReference>
<accession>A0ABN6WI31</accession>
<organism evidence="2 3">
    <name type="scientific">Marinomonas pontica</name>
    <dbReference type="NCBI Taxonomy" id="264739"/>
    <lineage>
        <taxon>Bacteria</taxon>
        <taxon>Pseudomonadati</taxon>
        <taxon>Pseudomonadota</taxon>
        <taxon>Gammaproteobacteria</taxon>
        <taxon>Oceanospirillales</taxon>
        <taxon>Oceanospirillaceae</taxon>
        <taxon>Marinomonas</taxon>
    </lineage>
</organism>
<protein>
    <submittedName>
        <fullName evidence="2">Uncharacterized protein</fullName>
    </submittedName>
</protein>
<gene>
    <name evidence="2" type="ORF">MACH16_02990</name>
</gene>
<dbReference type="EMBL" id="AP027271">
    <property type="protein sequence ID" value="BDX01551.1"/>
    <property type="molecule type" value="Genomic_DNA"/>
</dbReference>
<evidence type="ECO:0000313" key="2">
    <source>
        <dbReference type="EMBL" id="BDX01551.1"/>
    </source>
</evidence>
<evidence type="ECO:0000313" key="3">
    <source>
        <dbReference type="Proteomes" id="UP001307608"/>
    </source>
</evidence>
<keyword evidence="3" id="KW-1185">Reference proteome</keyword>
<sequence>MTVLKKTPHGALENVPQILLINMPNANSVTIRNLIGTNLKPVTAQADSDFRSSGAPAIGIDDKTPQTFLA</sequence>
<feature type="region of interest" description="Disordered" evidence="1">
    <location>
        <begin position="51"/>
        <end position="70"/>
    </location>
</feature>
<name>A0ABN6WI31_9GAMM</name>